<evidence type="ECO:0000256" key="2">
    <source>
        <dbReference type="SAM" id="Coils"/>
    </source>
</evidence>
<dbReference type="AlphaFoldDB" id="A0A9J7LUK7"/>
<dbReference type="Gene3D" id="1.10.287.1490">
    <property type="match status" value="1"/>
</dbReference>
<dbReference type="Proteomes" id="UP000001554">
    <property type="component" value="Chromosome 10"/>
</dbReference>
<accession>A0A9J7LUK7</accession>
<dbReference type="RefSeq" id="XP_035688901.1">
    <property type="nucleotide sequence ID" value="XM_035833008.1"/>
</dbReference>
<dbReference type="PANTHER" id="PTHR34768">
    <property type="entry name" value="COILED-COIL DOMAIN-CONTAINING PROTEIN 89"/>
    <property type="match status" value="1"/>
</dbReference>
<protein>
    <submittedName>
        <fullName evidence="5">Coiled-coil domain-containing protein 89-like isoform X1</fullName>
    </submittedName>
</protein>
<reference evidence="5" key="2">
    <citation type="submission" date="2025-08" db="UniProtKB">
        <authorList>
            <consortium name="RefSeq"/>
        </authorList>
    </citation>
    <scope>IDENTIFICATION</scope>
    <source>
        <strain evidence="5">S238N-H82</strain>
        <tissue evidence="5">Testes</tissue>
    </source>
</reference>
<dbReference type="InterPro" id="IPR043450">
    <property type="entry name" value="CCDC89-like"/>
</dbReference>
<gene>
    <name evidence="5" type="primary">LOC118424442</name>
</gene>
<feature type="compositionally biased region" description="Low complexity" evidence="3">
    <location>
        <begin position="38"/>
        <end position="54"/>
    </location>
</feature>
<feature type="coiled-coil region" evidence="2">
    <location>
        <begin position="109"/>
        <end position="354"/>
    </location>
</feature>
<dbReference type="GeneID" id="118424442"/>
<proteinExistence type="predicted"/>
<keyword evidence="1 2" id="KW-0175">Coiled coil</keyword>
<dbReference type="OrthoDB" id="10020070at2759"/>
<evidence type="ECO:0000256" key="1">
    <source>
        <dbReference type="ARBA" id="ARBA00023054"/>
    </source>
</evidence>
<name>A0A9J7LUK7_BRAFL</name>
<evidence type="ECO:0000313" key="5">
    <source>
        <dbReference type="RefSeq" id="XP_035688901.1"/>
    </source>
</evidence>
<dbReference type="PANTHER" id="PTHR34768:SF2">
    <property type="entry name" value="COILED-COIL DOMAIN CONTAINING 89"/>
    <property type="match status" value="1"/>
</dbReference>
<dbReference type="OMA" id="AMLCSRI"/>
<organism evidence="4 5">
    <name type="scientific">Branchiostoma floridae</name>
    <name type="common">Florida lancelet</name>
    <name type="synonym">Amphioxus</name>
    <dbReference type="NCBI Taxonomy" id="7739"/>
    <lineage>
        <taxon>Eukaryota</taxon>
        <taxon>Metazoa</taxon>
        <taxon>Chordata</taxon>
        <taxon>Cephalochordata</taxon>
        <taxon>Leptocardii</taxon>
        <taxon>Amphioxiformes</taxon>
        <taxon>Branchiostomatidae</taxon>
        <taxon>Branchiostoma</taxon>
    </lineage>
</organism>
<keyword evidence="4" id="KW-1185">Reference proteome</keyword>
<evidence type="ECO:0000313" key="4">
    <source>
        <dbReference type="Proteomes" id="UP000001554"/>
    </source>
</evidence>
<reference evidence="4" key="1">
    <citation type="journal article" date="2020" name="Nat. Ecol. Evol.">
        <title>Deeply conserved synteny resolves early events in vertebrate evolution.</title>
        <authorList>
            <person name="Simakov O."/>
            <person name="Marletaz F."/>
            <person name="Yue J.X."/>
            <person name="O'Connell B."/>
            <person name="Jenkins J."/>
            <person name="Brandt A."/>
            <person name="Calef R."/>
            <person name="Tung C.H."/>
            <person name="Huang T.K."/>
            <person name="Schmutz J."/>
            <person name="Satoh N."/>
            <person name="Yu J.K."/>
            <person name="Putnam N.H."/>
            <person name="Green R.E."/>
            <person name="Rokhsar D.S."/>
        </authorList>
    </citation>
    <scope>NUCLEOTIDE SEQUENCE [LARGE SCALE GENOMIC DNA]</scope>
    <source>
        <strain evidence="4">S238N-H82</strain>
    </source>
</reference>
<dbReference type="KEGG" id="bfo:118424442"/>
<evidence type="ECO:0000256" key="3">
    <source>
        <dbReference type="SAM" id="MobiDB-lite"/>
    </source>
</evidence>
<sequence>MASSMRTPRDLKVMIEQSHQEWGTSYKLTWEQIGDGETAPPLTSSSSPSVTNSDKNSDKKGKNNEIVQNLLGFANADMSENAMLRSRIDEQSELICILKRRSDEHLASVQTLERVNAELRKFRDEAAEQLEQEIRKFNILDERFHELASNHEEMIKFKDEYKRQNEKLRKENERLRDENARLFNKAVEERDQRIAALEEQVASLNRQRSKMEEKCNSLTQELQQQEKAHNSRLSALEEQLRQAQAKISELQSELSSVKHERQTVSKEVEERLRALSKERDELLDLSMQRGKIIQEKQKEAEKFQQKIDEAEKAKQAALARFEREAAAVDANLQVQKLRQELGEAQDRVETMVKEFGAYKKHTNSLLTKEKELNARLRHLVGT</sequence>
<feature type="region of interest" description="Disordered" evidence="3">
    <location>
        <begin position="33"/>
        <end position="64"/>
    </location>
</feature>